<sequence>MKQKDIITSVIAITAGIVLVLLPLFFHIKRSIILIGIVPLWMGFYIILNTYKKKES</sequence>
<gene>
    <name evidence="2" type="ORF">METZ01_LOCUS963</name>
</gene>
<feature type="transmembrane region" description="Helical" evidence="1">
    <location>
        <begin position="7"/>
        <end position="26"/>
    </location>
</feature>
<protein>
    <submittedName>
        <fullName evidence="2">Uncharacterized protein</fullName>
    </submittedName>
</protein>
<dbReference type="AlphaFoldDB" id="A0A381N0U9"/>
<accession>A0A381N0U9</accession>
<evidence type="ECO:0000256" key="1">
    <source>
        <dbReference type="SAM" id="Phobius"/>
    </source>
</evidence>
<name>A0A381N0U9_9ZZZZ</name>
<proteinExistence type="predicted"/>
<keyword evidence="1" id="KW-0472">Membrane</keyword>
<feature type="transmembrane region" description="Helical" evidence="1">
    <location>
        <begin position="32"/>
        <end position="51"/>
    </location>
</feature>
<keyword evidence="1" id="KW-0812">Transmembrane</keyword>
<keyword evidence="1" id="KW-1133">Transmembrane helix</keyword>
<reference evidence="2" key="1">
    <citation type="submission" date="2018-05" db="EMBL/GenBank/DDBJ databases">
        <authorList>
            <person name="Lanie J.A."/>
            <person name="Ng W.-L."/>
            <person name="Kazmierczak K.M."/>
            <person name="Andrzejewski T.M."/>
            <person name="Davidsen T.M."/>
            <person name="Wayne K.J."/>
            <person name="Tettelin H."/>
            <person name="Glass J.I."/>
            <person name="Rusch D."/>
            <person name="Podicherti R."/>
            <person name="Tsui H.-C.T."/>
            <person name="Winkler M.E."/>
        </authorList>
    </citation>
    <scope>NUCLEOTIDE SEQUENCE</scope>
</reference>
<dbReference type="EMBL" id="UINC01000052">
    <property type="protein sequence ID" value="SUZ48109.1"/>
    <property type="molecule type" value="Genomic_DNA"/>
</dbReference>
<evidence type="ECO:0000313" key="2">
    <source>
        <dbReference type="EMBL" id="SUZ48109.1"/>
    </source>
</evidence>
<organism evidence="2">
    <name type="scientific">marine metagenome</name>
    <dbReference type="NCBI Taxonomy" id="408172"/>
    <lineage>
        <taxon>unclassified sequences</taxon>
        <taxon>metagenomes</taxon>
        <taxon>ecological metagenomes</taxon>
    </lineage>
</organism>